<organism evidence="3 4">
    <name type="scientific">Phaedon cochleariae</name>
    <name type="common">Mustard beetle</name>
    <dbReference type="NCBI Taxonomy" id="80249"/>
    <lineage>
        <taxon>Eukaryota</taxon>
        <taxon>Metazoa</taxon>
        <taxon>Ecdysozoa</taxon>
        <taxon>Arthropoda</taxon>
        <taxon>Hexapoda</taxon>
        <taxon>Insecta</taxon>
        <taxon>Pterygota</taxon>
        <taxon>Neoptera</taxon>
        <taxon>Endopterygota</taxon>
        <taxon>Coleoptera</taxon>
        <taxon>Polyphaga</taxon>
        <taxon>Cucujiformia</taxon>
        <taxon>Chrysomeloidea</taxon>
        <taxon>Chrysomelidae</taxon>
        <taxon>Chrysomelinae</taxon>
        <taxon>Chrysomelini</taxon>
        <taxon>Phaedon</taxon>
    </lineage>
</organism>
<evidence type="ECO:0000256" key="2">
    <source>
        <dbReference type="SAM" id="MobiDB-lite"/>
    </source>
</evidence>
<dbReference type="Proteomes" id="UP001153737">
    <property type="component" value="Chromosome 16"/>
</dbReference>
<feature type="region of interest" description="Disordered" evidence="2">
    <location>
        <begin position="91"/>
        <end position="113"/>
    </location>
</feature>
<gene>
    <name evidence="3" type="ORF">PHAECO_LOCUS5340</name>
</gene>
<protein>
    <submittedName>
        <fullName evidence="3">Uncharacterized protein</fullName>
    </submittedName>
</protein>
<dbReference type="AlphaFoldDB" id="A0A9N9SFI9"/>
<keyword evidence="1" id="KW-0175">Coiled coil</keyword>
<dbReference type="EMBL" id="OU896722">
    <property type="protein sequence ID" value="CAG9817693.1"/>
    <property type="molecule type" value="Genomic_DNA"/>
</dbReference>
<feature type="coiled-coil region" evidence="1">
    <location>
        <begin position="50"/>
        <end position="77"/>
    </location>
</feature>
<evidence type="ECO:0000313" key="3">
    <source>
        <dbReference type="EMBL" id="CAG9817693.1"/>
    </source>
</evidence>
<proteinExistence type="predicted"/>
<reference evidence="3" key="2">
    <citation type="submission" date="2022-10" db="EMBL/GenBank/DDBJ databases">
        <authorList>
            <consortium name="ENA_rothamsted_submissions"/>
            <consortium name="culmorum"/>
            <person name="King R."/>
        </authorList>
    </citation>
    <scope>NUCLEOTIDE SEQUENCE</scope>
</reference>
<reference evidence="3" key="1">
    <citation type="submission" date="2022-01" db="EMBL/GenBank/DDBJ databases">
        <authorList>
            <person name="King R."/>
        </authorList>
    </citation>
    <scope>NUCLEOTIDE SEQUENCE</scope>
</reference>
<name>A0A9N9SFI9_PHACE</name>
<sequence length="299" mass="33821">MSQSDISDNQVLTCCETEESTVDDSAPFFDALENNSSEKKVDIAIFHYVLKQKDQIMNELQNNIKILTNQIDLLNKLNCDQTATNTNKKVVPVRSAPKKTSTTIDNKNEPAENSELEPKVNSLADININKNTDITMDKVSEGISLAQNAAIMQEIINLPFDKGMKTETKTEWKTVPKRNSRRQRQIVGQNNDLSIKGVPRKTVLHVCRINKDSSADDLKSTLQKHFPEVHCHQITAKYPDLYSSFKVRILEENFNKAMDPNIWPIGAYVNLLQKKTKLILTQDSLAENGTFISDISQKQ</sequence>
<keyword evidence="4" id="KW-1185">Reference proteome</keyword>
<dbReference type="OrthoDB" id="6781724at2759"/>
<evidence type="ECO:0000313" key="4">
    <source>
        <dbReference type="Proteomes" id="UP001153737"/>
    </source>
</evidence>
<evidence type="ECO:0000256" key="1">
    <source>
        <dbReference type="SAM" id="Coils"/>
    </source>
</evidence>
<accession>A0A9N9SFI9</accession>